<comment type="subcellular location">
    <subcellularLocation>
        <location evidence="1">Membrane</location>
        <topology evidence="1">Single-pass membrane protein</topology>
    </subcellularLocation>
</comment>
<feature type="domain" description="TIR" evidence="7">
    <location>
        <begin position="117"/>
        <end position="185"/>
    </location>
</feature>
<dbReference type="AlphaFoldDB" id="A0A6J8AEY5"/>
<dbReference type="GO" id="GO:0038023">
    <property type="term" value="F:signaling receptor activity"/>
    <property type="evidence" value="ECO:0007669"/>
    <property type="project" value="TreeGrafter"/>
</dbReference>
<comment type="similarity">
    <text evidence="2">Belongs to the Toll-like receptor family.</text>
</comment>
<dbReference type="PRINTS" id="PR01537">
    <property type="entry name" value="INTRLKN1R1F"/>
</dbReference>
<name>A0A6J8AEY5_MYTCO</name>
<dbReference type="Gene3D" id="3.40.50.10140">
    <property type="entry name" value="Toll/interleukin-1 receptor homology (TIR) domain"/>
    <property type="match status" value="1"/>
</dbReference>
<keyword evidence="5" id="KW-1133">Transmembrane helix</keyword>
<reference evidence="8 9" key="1">
    <citation type="submission" date="2020-06" db="EMBL/GenBank/DDBJ databases">
        <authorList>
            <person name="Li R."/>
            <person name="Bekaert M."/>
        </authorList>
    </citation>
    <scope>NUCLEOTIDE SEQUENCE [LARGE SCALE GENOMIC DNA]</scope>
    <source>
        <strain evidence="9">wild</strain>
    </source>
</reference>
<dbReference type="PANTHER" id="PTHR24365:SF541">
    <property type="entry name" value="PROTEIN TOLL-RELATED"/>
    <property type="match status" value="1"/>
</dbReference>
<proteinExistence type="inferred from homology"/>
<dbReference type="InterPro" id="IPR000157">
    <property type="entry name" value="TIR_dom"/>
</dbReference>
<protein>
    <recommendedName>
        <fullName evidence="7">TIR domain-containing protein</fullName>
    </recommendedName>
</protein>
<evidence type="ECO:0000256" key="3">
    <source>
        <dbReference type="ARBA" id="ARBA00022692"/>
    </source>
</evidence>
<sequence>MLGYKETQCREQGLTSVPINLPPEIKKLDLSSYKLTRLDANIFLRYKYLEHLMLDNNVIRLLHEKAFNGLSLLIYLSLFNNYLNITESYPPEVFESLKNLSVLDINRNMKTSECNPYRIPVAYSYDSVCFVKELQEKMENEWGFNLCIEDRDFIAGESIATERATFINKWRHIIFVVSPFIIENE</sequence>
<dbReference type="Gene3D" id="3.80.10.10">
    <property type="entry name" value="Ribonuclease Inhibitor"/>
    <property type="match status" value="1"/>
</dbReference>
<dbReference type="Pfam" id="PF01582">
    <property type="entry name" value="TIR"/>
    <property type="match status" value="1"/>
</dbReference>
<dbReference type="InterPro" id="IPR035897">
    <property type="entry name" value="Toll_tir_struct_dom_sf"/>
</dbReference>
<evidence type="ECO:0000256" key="5">
    <source>
        <dbReference type="ARBA" id="ARBA00022989"/>
    </source>
</evidence>
<keyword evidence="4" id="KW-0732">Signal</keyword>
<keyword evidence="6" id="KW-0472">Membrane</keyword>
<dbReference type="GO" id="GO:0005886">
    <property type="term" value="C:plasma membrane"/>
    <property type="evidence" value="ECO:0007669"/>
    <property type="project" value="TreeGrafter"/>
</dbReference>
<keyword evidence="9" id="KW-1185">Reference proteome</keyword>
<evidence type="ECO:0000313" key="8">
    <source>
        <dbReference type="EMBL" id="CAC5366385.1"/>
    </source>
</evidence>
<accession>A0A6J8AEY5</accession>
<dbReference type="PANTHER" id="PTHR24365">
    <property type="entry name" value="TOLL-LIKE RECEPTOR"/>
    <property type="match status" value="1"/>
</dbReference>
<evidence type="ECO:0000256" key="6">
    <source>
        <dbReference type="ARBA" id="ARBA00023136"/>
    </source>
</evidence>
<dbReference type="InterPro" id="IPR032675">
    <property type="entry name" value="LRR_dom_sf"/>
</dbReference>
<dbReference type="InterPro" id="IPR001611">
    <property type="entry name" value="Leu-rich_rpt"/>
</dbReference>
<gene>
    <name evidence="8" type="ORF">MCOR_6709</name>
</gene>
<keyword evidence="3" id="KW-0812">Transmembrane</keyword>
<evidence type="ECO:0000256" key="4">
    <source>
        <dbReference type="ARBA" id="ARBA00022729"/>
    </source>
</evidence>
<dbReference type="Proteomes" id="UP000507470">
    <property type="component" value="Unassembled WGS sequence"/>
</dbReference>
<dbReference type="OrthoDB" id="6240959at2759"/>
<dbReference type="Pfam" id="PF13855">
    <property type="entry name" value="LRR_8"/>
    <property type="match status" value="1"/>
</dbReference>
<dbReference type="SUPFAM" id="SSF52200">
    <property type="entry name" value="Toll/Interleukin receptor TIR domain"/>
    <property type="match status" value="1"/>
</dbReference>
<dbReference type="SUPFAM" id="SSF52058">
    <property type="entry name" value="L domain-like"/>
    <property type="match status" value="1"/>
</dbReference>
<organism evidence="8 9">
    <name type="scientific">Mytilus coruscus</name>
    <name type="common">Sea mussel</name>
    <dbReference type="NCBI Taxonomy" id="42192"/>
    <lineage>
        <taxon>Eukaryota</taxon>
        <taxon>Metazoa</taxon>
        <taxon>Spiralia</taxon>
        <taxon>Lophotrochozoa</taxon>
        <taxon>Mollusca</taxon>
        <taxon>Bivalvia</taxon>
        <taxon>Autobranchia</taxon>
        <taxon>Pteriomorphia</taxon>
        <taxon>Mytilida</taxon>
        <taxon>Mytiloidea</taxon>
        <taxon>Mytilidae</taxon>
        <taxon>Mytilinae</taxon>
        <taxon>Mytilus</taxon>
    </lineage>
</organism>
<evidence type="ECO:0000256" key="2">
    <source>
        <dbReference type="ARBA" id="ARBA00009634"/>
    </source>
</evidence>
<dbReference type="EMBL" id="CACVKT020001241">
    <property type="protein sequence ID" value="CAC5366385.1"/>
    <property type="molecule type" value="Genomic_DNA"/>
</dbReference>
<evidence type="ECO:0000259" key="7">
    <source>
        <dbReference type="PROSITE" id="PS50104"/>
    </source>
</evidence>
<dbReference type="PROSITE" id="PS50104">
    <property type="entry name" value="TIR"/>
    <property type="match status" value="1"/>
</dbReference>
<dbReference type="GO" id="GO:0007165">
    <property type="term" value="P:signal transduction"/>
    <property type="evidence" value="ECO:0007669"/>
    <property type="project" value="InterPro"/>
</dbReference>
<evidence type="ECO:0000256" key="1">
    <source>
        <dbReference type="ARBA" id="ARBA00004167"/>
    </source>
</evidence>
<evidence type="ECO:0000313" key="9">
    <source>
        <dbReference type="Proteomes" id="UP000507470"/>
    </source>
</evidence>